<dbReference type="AlphaFoldDB" id="A0A0M3HYI3"/>
<sequence length="37" mass="4202">MHPAFLADMSWRCATYSSVEALCTATSRSWHVKLICK</sequence>
<name>A0A0M3HYI3_ASCLU</name>
<organism evidence="1 2">
    <name type="scientific">Ascaris lumbricoides</name>
    <name type="common">Giant roundworm</name>
    <dbReference type="NCBI Taxonomy" id="6252"/>
    <lineage>
        <taxon>Eukaryota</taxon>
        <taxon>Metazoa</taxon>
        <taxon>Ecdysozoa</taxon>
        <taxon>Nematoda</taxon>
        <taxon>Chromadorea</taxon>
        <taxon>Rhabditida</taxon>
        <taxon>Spirurina</taxon>
        <taxon>Ascaridomorpha</taxon>
        <taxon>Ascaridoidea</taxon>
        <taxon>Ascarididae</taxon>
        <taxon>Ascaris</taxon>
    </lineage>
</organism>
<protein>
    <submittedName>
        <fullName evidence="2">Uncharacterized protein</fullName>
    </submittedName>
</protein>
<reference evidence="2" key="1">
    <citation type="submission" date="2017-02" db="UniProtKB">
        <authorList>
            <consortium name="WormBaseParasite"/>
        </authorList>
    </citation>
    <scope>IDENTIFICATION</scope>
</reference>
<keyword evidence="1" id="KW-1185">Reference proteome</keyword>
<evidence type="ECO:0000313" key="2">
    <source>
        <dbReference type="WBParaSite" id="ALUE_0000858501-mRNA-1"/>
    </source>
</evidence>
<dbReference type="WBParaSite" id="ALUE_0000858501-mRNA-1">
    <property type="protein sequence ID" value="ALUE_0000858501-mRNA-1"/>
    <property type="gene ID" value="ALUE_0000858501"/>
</dbReference>
<dbReference type="Proteomes" id="UP000036681">
    <property type="component" value="Unplaced"/>
</dbReference>
<accession>A0A0M3HYI3</accession>
<evidence type="ECO:0000313" key="1">
    <source>
        <dbReference type="Proteomes" id="UP000036681"/>
    </source>
</evidence>
<proteinExistence type="predicted"/>